<feature type="non-terminal residue" evidence="1">
    <location>
        <position position="90"/>
    </location>
</feature>
<comment type="caution">
    <text evidence="1">The sequence shown here is derived from an EMBL/GenBank/DDBJ whole genome shotgun (WGS) entry which is preliminary data.</text>
</comment>
<protein>
    <submittedName>
        <fullName evidence="1">Uncharacterized protein</fullName>
    </submittedName>
</protein>
<gene>
    <name evidence="1" type="ORF">LCGC14_2824470</name>
</gene>
<reference evidence="1" key="1">
    <citation type="journal article" date="2015" name="Nature">
        <title>Complex archaea that bridge the gap between prokaryotes and eukaryotes.</title>
        <authorList>
            <person name="Spang A."/>
            <person name="Saw J.H."/>
            <person name="Jorgensen S.L."/>
            <person name="Zaremba-Niedzwiedzka K."/>
            <person name="Martijn J."/>
            <person name="Lind A.E."/>
            <person name="van Eijk R."/>
            <person name="Schleper C."/>
            <person name="Guy L."/>
            <person name="Ettema T.J."/>
        </authorList>
    </citation>
    <scope>NUCLEOTIDE SEQUENCE</scope>
</reference>
<sequence length="90" mass="10085">MKELLLAAMMIASRLSGLPPATEVPTVHFLPQEQMCVAVDMCDQEGAKVIAHYDMERRILTLPVGWSSGDPQDMSSLVHEMVHHLQAEKW</sequence>
<dbReference type="EMBL" id="LAZR01053626">
    <property type="protein sequence ID" value="KKK80337.1"/>
    <property type="molecule type" value="Genomic_DNA"/>
</dbReference>
<organism evidence="1">
    <name type="scientific">marine sediment metagenome</name>
    <dbReference type="NCBI Taxonomy" id="412755"/>
    <lineage>
        <taxon>unclassified sequences</taxon>
        <taxon>metagenomes</taxon>
        <taxon>ecological metagenomes</taxon>
    </lineage>
</organism>
<proteinExistence type="predicted"/>
<name>A0A0F8YG01_9ZZZZ</name>
<dbReference type="AlphaFoldDB" id="A0A0F8YG01"/>
<accession>A0A0F8YG01</accession>
<evidence type="ECO:0000313" key="1">
    <source>
        <dbReference type="EMBL" id="KKK80337.1"/>
    </source>
</evidence>